<keyword evidence="1" id="KW-1133">Transmembrane helix</keyword>
<evidence type="ECO:0000256" key="1">
    <source>
        <dbReference type="SAM" id="Phobius"/>
    </source>
</evidence>
<feature type="transmembrane region" description="Helical" evidence="1">
    <location>
        <begin position="39"/>
        <end position="60"/>
    </location>
</feature>
<feature type="transmembrane region" description="Helical" evidence="1">
    <location>
        <begin position="118"/>
        <end position="135"/>
    </location>
</feature>
<dbReference type="RefSeq" id="WP_131775531.1">
    <property type="nucleotide sequence ID" value="NZ_BMOB01000001.1"/>
</dbReference>
<dbReference type="InterPro" id="IPR054235">
    <property type="entry name" value="DUF6962"/>
</dbReference>
<dbReference type="Pfam" id="PF22285">
    <property type="entry name" value="DUF6962"/>
    <property type="match status" value="1"/>
</dbReference>
<comment type="caution">
    <text evidence="2">The sequence shown here is derived from an EMBL/GenBank/DDBJ whole genome shotgun (WGS) entry which is preliminary data.</text>
</comment>
<keyword evidence="3" id="KW-1185">Reference proteome</keyword>
<evidence type="ECO:0000313" key="3">
    <source>
        <dbReference type="Proteomes" id="UP000630149"/>
    </source>
</evidence>
<feature type="transmembrane region" description="Helical" evidence="1">
    <location>
        <begin position="6"/>
        <end position="27"/>
    </location>
</feature>
<reference evidence="2" key="2">
    <citation type="submission" date="2020-09" db="EMBL/GenBank/DDBJ databases">
        <authorList>
            <person name="Sun Q."/>
            <person name="Ohkuma M."/>
        </authorList>
    </citation>
    <scope>NUCLEOTIDE SEQUENCE</scope>
    <source>
        <strain evidence="2">JCM 13919</strain>
    </source>
</reference>
<dbReference type="EMBL" id="BMOB01000001">
    <property type="protein sequence ID" value="GGI77717.1"/>
    <property type="molecule type" value="Genomic_DNA"/>
</dbReference>
<gene>
    <name evidence="2" type="ORF">GCM10007966_02960</name>
</gene>
<protein>
    <submittedName>
        <fullName evidence="2">Uncharacterized protein</fullName>
    </submittedName>
</protein>
<feature type="transmembrane region" description="Helical" evidence="1">
    <location>
        <begin position="72"/>
        <end position="91"/>
    </location>
</feature>
<feature type="transmembrane region" description="Helical" evidence="1">
    <location>
        <begin position="96"/>
        <end position="112"/>
    </location>
</feature>
<accession>A0A917N8T8</accession>
<organism evidence="2 3">
    <name type="scientific">Legionella impletisoli</name>
    <dbReference type="NCBI Taxonomy" id="343510"/>
    <lineage>
        <taxon>Bacteria</taxon>
        <taxon>Pseudomonadati</taxon>
        <taxon>Pseudomonadota</taxon>
        <taxon>Gammaproteobacteria</taxon>
        <taxon>Legionellales</taxon>
        <taxon>Legionellaceae</taxon>
        <taxon>Legionella</taxon>
    </lineage>
</organism>
<dbReference type="OrthoDB" id="5638383at2"/>
<proteinExistence type="predicted"/>
<dbReference type="AlphaFoldDB" id="A0A917N8T8"/>
<sequence>MNAILTNTITDLLLAICLFYFFVVSLIHRVKGNTKFTRFIVTFFFVTFALSLLSSVAHYLTESASKQSLEQLWLVIAFGIVYLNYCVIYAIKVPDLVRMLVIFISLLLLYLFTIHAEYMYIAISMLFIYILAALYSEKLTKVGFLAVVFSNVIWIVLREGANYELGYTLPPHYRYDNDVYHILLILSMFFIYRSIQQGDWSYP</sequence>
<dbReference type="Proteomes" id="UP000630149">
    <property type="component" value="Unassembled WGS sequence"/>
</dbReference>
<feature type="transmembrane region" description="Helical" evidence="1">
    <location>
        <begin position="179"/>
        <end position="195"/>
    </location>
</feature>
<feature type="transmembrane region" description="Helical" evidence="1">
    <location>
        <begin position="142"/>
        <end position="159"/>
    </location>
</feature>
<keyword evidence="1" id="KW-0472">Membrane</keyword>
<evidence type="ECO:0000313" key="2">
    <source>
        <dbReference type="EMBL" id="GGI77717.1"/>
    </source>
</evidence>
<name>A0A917N8T8_9GAMM</name>
<reference evidence="2" key="1">
    <citation type="journal article" date="2014" name="Int. J. Syst. Evol. Microbiol.">
        <title>Complete genome sequence of Corynebacterium casei LMG S-19264T (=DSM 44701T), isolated from a smear-ripened cheese.</title>
        <authorList>
            <consortium name="US DOE Joint Genome Institute (JGI-PGF)"/>
            <person name="Walter F."/>
            <person name="Albersmeier A."/>
            <person name="Kalinowski J."/>
            <person name="Ruckert C."/>
        </authorList>
    </citation>
    <scope>NUCLEOTIDE SEQUENCE</scope>
    <source>
        <strain evidence="2">JCM 13919</strain>
    </source>
</reference>
<keyword evidence="1" id="KW-0812">Transmembrane</keyword>